<evidence type="ECO:0000313" key="3">
    <source>
        <dbReference type="Proteomes" id="UP000837803"/>
    </source>
</evidence>
<sequence length="749" mass="84153">MPEVLQHLHRSFPVQLLLLHLRTNFLLLGMWLLLLLMISGGLGAQLGLQYLFLDPEYLGETGYFAFLIVGLAFGFFTMSWNLSTYLLLGGYFNFLASLSRPFFKYCINNALLPLGVLLTYCVLLFRFHYTTGPGAQVPVLLGVQSLTGLLIGLVLSLFIYSIYFNLTNRDITYYTGSREAPPHRGPGRRGALGYRPYRATALGPQLVNLYDNPFHVRFYLNSRLRIKRVRSVAHYETDLLRNIFRQNHVNALVLQFVTIGVLIALGLLIEQPTFQIPAGASFLILFSLFVSIIGAVSYWFSEWRVTLLILLLLLINWLTSTPFFDHGNQAYGLDYTMRAEYSLDSLQQFYAPAARRQDIRATEAILDRWKAKQPTDRPKLVILCASGGGLTASLWATHVAQSIEACSEGRLLESTALITGASGGLLGLAYLREAYLEQSTFPFEGTEHLARVSDDLLNPVAFSIVSNDIFLPFRRVRIGGRSYRRDRGYAFERAYNLATDNLLNRPLSAYREVERSAQVPMLFVTPSVVEDGRRMVISPQGVSYMMTPPVSAGRQVPLELDMVDFRRLLHAQDADSLRLSSALRANASYPYVLPQVSLPTEPGIRLMDAGYRDNYGIASAARFVHVFQSWIDRNTSGVVLVQLSAFREQGIPDDGHRGVISGLLSPLGVAGNILSLQILDQEELLAGLYRSLGPDRFHLFRFNYQPNESDPRRTSVSLHMTASEKVQVLRALDSPEQQRRIDALLQVLE</sequence>
<proteinExistence type="predicted"/>
<feature type="transmembrane region" description="Helical" evidence="1">
    <location>
        <begin position="109"/>
        <end position="129"/>
    </location>
</feature>
<name>A0ABM9AXR5_9BACT</name>
<organism evidence="2 3">
    <name type="scientific">Neolewinella maritima</name>
    <dbReference type="NCBI Taxonomy" id="1383882"/>
    <lineage>
        <taxon>Bacteria</taxon>
        <taxon>Pseudomonadati</taxon>
        <taxon>Bacteroidota</taxon>
        <taxon>Saprospiria</taxon>
        <taxon>Saprospirales</taxon>
        <taxon>Lewinellaceae</taxon>
        <taxon>Neolewinella</taxon>
    </lineage>
</organism>
<dbReference type="SUPFAM" id="SSF52151">
    <property type="entry name" value="FabD/lysophospholipase-like"/>
    <property type="match status" value="1"/>
</dbReference>
<feature type="transmembrane region" description="Helical" evidence="1">
    <location>
        <begin position="63"/>
        <end position="88"/>
    </location>
</feature>
<evidence type="ECO:0008006" key="4">
    <source>
        <dbReference type="Google" id="ProtNLM"/>
    </source>
</evidence>
<keyword evidence="1" id="KW-0472">Membrane</keyword>
<keyword evidence="1" id="KW-0812">Transmembrane</keyword>
<feature type="transmembrane region" description="Helical" evidence="1">
    <location>
        <begin position="25"/>
        <end position="51"/>
    </location>
</feature>
<feature type="transmembrane region" description="Helical" evidence="1">
    <location>
        <begin position="281"/>
        <end position="300"/>
    </location>
</feature>
<protein>
    <recommendedName>
        <fullName evidence="4">Patatin-like phospholipase family protein</fullName>
    </recommendedName>
</protein>
<feature type="transmembrane region" description="Helical" evidence="1">
    <location>
        <begin position="307"/>
        <end position="324"/>
    </location>
</feature>
<dbReference type="InterPro" id="IPR016035">
    <property type="entry name" value="Acyl_Trfase/lysoPLipase"/>
</dbReference>
<feature type="transmembrane region" description="Helical" evidence="1">
    <location>
        <begin position="141"/>
        <end position="163"/>
    </location>
</feature>
<comment type="caution">
    <text evidence="2">The sequence shown here is derived from an EMBL/GenBank/DDBJ whole genome shotgun (WGS) entry which is preliminary data.</text>
</comment>
<evidence type="ECO:0000256" key="1">
    <source>
        <dbReference type="SAM" id="Phobius"/>
    </source>
</evidence>
<dbReference type="RefSeq" id="WP_238749277.1">
    <property type="nucleotide sequence ID" value="NZ_CAKLPZ010000001.1"/>
</dbReference>
<keyword evidence="1" id="KW-1133">Transmembrane helix</keyword>
<accession>A0ABM9AXR5</accession>
<keyword evidence="3" id="KW-1185">Reference proteome</keyword>
<evidence type="ECO:0000313" key="2">
    <source>
        <dbReference type="EMBL" id="CAH0999080.1"/>
    </source>
</evidence>
<reference evidence="2" key="1">
    <citation type="submission" date="2021-12" db="EMBL/GenBank/DDBJ databases">
        <authorList>
            <person name="Rodrigo-Torres L."/>
            <person name="Arahal R. D."/>
            <person name="Lucena T."/>
        </authorList>
    </citation>
    <scope>NUCLEOTIDE SEQUENCE</scope>
    <source>
        <strain evidence="2">CECT 8419</strain>
    </source>
</reference>
<dbReference type="EMBL" id="CAKLPZ010000001">
    <property type="protein sequence ID" value="CAH0999080.1"/>
    <property type="molecule type" value="Genomic_DNA"/>
</dbReference>
<feature type="transmembrane region" description="Helical" evidence="1">
    <location>
        <begin position="249"/>
        <end position="269"/>
    </location>
</feature>
<gene>
    <name evidence="2" type="ORF">LEM8419_00375</name>
</gene>
<dbReference type="Proteomes" id="UP000837803">
    <property type="component" value="Unassembled WGS sequence"/>
</dbReference>